<dbReference type="EMBL" id="CM044705">
    <property type="protein sequence ID" value="KAI5661081.1"/>
    <property type="molecule type" value="Genomic_DNA"/>
</dbReference>
<protein>
    <submittedName>
        <fullName evidence="1">Uncharacterized protein</fullName>
    </submittedName>
</protein>
<accession>A0ACC0ANM3</accession>
<sequence length="282" mass="31240">MQRSTKRFKQEQGNSFPPPPSGSSSPSPPPPPKPRLTREQEINVMVAALKNVITGGATAAAMNSTTSQHFRLFPPFESATNSSSSSIDQPLNLPPPVPDAGEICQFCKIKGCLGCNFFGIGPAIDDKKKKNVVKRKKKNYRGVRQRPWGKWAAEIRDPRKAARVWLGTFDTAEDAARAYDRAAIEFRGPRAKLNFAFSDYTSLDEEKQSSSSSPAMTQQQQQEIVPNNNIEVPNEMEIGTNNNNKEMDFWEVIGEDEIQQWMMMMDFNGDSSSSGSGNTNSV</sequence>
<evidence type="ECO:0000313" key="2">
    <source>
        <dbReference type="Proteomes" id="UP001060085"/>
    </source>
</evidence>
<evidence type="ECO:0000313" key="1">
    <source>
        <dbReference type="EMBL" id="KAI5661081.1"/>
    </source>
</evidence>
<organism evidence="1 2">
    <name type="scientific">Catharanthus roseus</name>
    <name type="common">Madagascar periwinkle</name>
    <name type="synonym">Vinca rosea</name>
    <dbReference type="NCBI Taxonomy" id="4058"/>
    <lineage>
        <taxon>Eukaryota</taxon>
        <taxon>Viridiplantae</taxon>
        <taxon>Streptophyta</taxon>
        <taxon>Embryophyta</taxon>
        <taxon>Tracheophyta</taxon>
        <taxon>Spermatophyta</taxon>
        <taxon>Magnoliopsida</taxon>
        <taxon>eudicotyledons</taxon>
        <taxon>Gunneridae</taxon>
        <taxon>Pentapetalae</taxon>
        <taxon>asterids</taxon>
        <taxon>lamiids</taxon>
        <taxon>Gentianales</taxon>
        <taxon>Apocynaceae</taxon>
        <taxon>Rauvolfioideae</taxon>
        <taxon>Vinceae</taxon>
        <taxon>Catharanthinae</taxon>
        <taxon>Catharanthus</taxon>
    </lineage>
</organism>
<reference evidence="2" key="1">
    <citation type="journal article" date="2023" name="Nat. Plants">
        <title>Single-cell RNA sequencing provides a high-resolution roadmap for understanding the multicellular compartmentation of specialized metabolism.</title>
        <authorList>
            <person name="Sun S."/>
            <person name="Shen X."/>
            <person name="Li Y."/>
            <person name="Li Y."/>
            <person name="Wang S."/>
            <person name="Li R."/>
            <person name="Zhang H."/>
            <person name="Shen G."/>
            <person name="Guo B."/>
            <person name="Wei J."/>
            <person name="Xu J."/>
            <person name="St-Pierre B."/>
            <person name="Chen S."/>
            <person name="Sun C."/>
        </authorList>
    </citation>
    <scope>NUCLEOTIDE SEQUENCE [LARGE SCALE GENOMIC DNA]</scope>
</reference>
<proteinExistence type="predicted"/>
<dbReference type="Proteomes" id="UP001060085">
    <property type="component" value="Linkage Group LG05"/>
</dbReference>
<keyword evidence="2" id="KW-1185">Reference proteome</keyword>
<gene>
    <name evidence="1" type="ORF">M9H77_20404</name>
</gene>
<comment type="caution">
    <text evidence="1">The sequence shown here is derived from an EMBL/GenBank/DDBJ whole genome shotgun (WGS) entry which is preliminary data.</text>
</comment>
<name>A0ACC0ANM3_CATRO</name>